<keyword evidence="1" id="KW-0732">Signal</keyword>
<evidence type="ECO:0000313" key="2">
    <source>
        <dbReference type="EMBL" id="SHE85818.1"/>
    </source>
</evidence>
<proteinExistence type="predicted"/>
<dbReference type="AlphaFoldDB" id="A0A1M4WX92"/>
<accession>A0A1M4WX92</accession>
<reference evidence="3" key="1">
    <citation type="submission" date="2016-11" db="EMBL/GenBank/DDBJ databases">
        <authorList>
            <person name="Varghese N."/>
            <person name="Submissions S."/>
        </authorList>
    </citation>
    <scope>NUCLEOTIDE SEQUENCE [LARGE SCALE GENOMIC DNA]</scope>
    <source>
        <strain evidence="3">DSM 27370</strain>
    </source>
</reference>
<keyword evidence="3" id="KW-1185">Reference proteome</keyword>
<gene>
    <name evidence="2" type="ORF">SAMN05444362_102343</name>
</gene>
<organism evidence="2 3">
    <name type="scientific">Dysgonomonas macrotermitis</name>
    <dbReference type="NCBI Taxonomy" id="1346286"/>
    <lineage>
        <taxon>Bacteria</taxon>
        <taxon>Pseudomonadati</taxon>
        <taxon>Bacteroidota</taxon>
        <taxon>Bacteroidia</taxon>
        <taxon>Bacteroidales</taxon>
        <taxon>Dysgonomonadaceae</taxon>
        <taxon>Dysgonomonas</taxon>
    </lineage>
</organism>
<feature type="chain" id="PRO_5009908191" evidence="1">
    <location>
        <begin position="25"/>
        <end position="73"/>
    </location>
</feature>
<dbReference type="RefSeq" id="WP_062176107.1">
    <property type="nucleotide sequence ID" value="NZ_BBXL01000002.1"/>
</dbReference>
<evidence type="ECO:0000313" key="3">
    <source>
        <dbReference type="Proteomes" id="UP000184480"/>
    </source>
</evidence>
<name>A0A1M4WX92_9BACT</name>
<sequence length="73" mass="7955">MKTIVKYMALFAIIAVAAKSFVDAFTPEYEAWREKYPPEVEPDEADEDPSEVAANVVTAADLFKADGSEKGGL</sequence>
<protein>
    <submittedName>
        <fullName evidence="2">Uncharacterized protein</fullName>
    </submittedName>
</protein>
<feature type="signal peptide" evidence="1">
    <location>
        <begin position="1"/>
        <end position="24"/>
    </location>
</feature>
<evidence type="ECO:0000256" key="1">
    <source>
        <dbReference type="SAM" id="SignalP"/>
    </source>
</evidence>
<dbReference type="STRING" id="1346286.SAMN05444362_102343"/>
<dbReference type="EMBL" id="FQUC01000002">
    <property type="protein sequence ID" value="SHE85818.1"/>
    <property type="molecule type" value="Genomic_DNA"/>
</dbReference>
<dbReference type="Proteomes" id="UP000184480">
    <property type="component" value="Unassembled WGS sequence"/>
</dbReference>